<dbReference type="OrthoDB" id="7030114at2"/>
<keyword evidence="2" id="KW-1185">Reference proteome</keyword>
<name>A0A328P5I7_9GAMM</name>
<evidence type="ECO:0000313" key="1">
    <source>
        <dbReference type="EMBL" id="RAO77259.1"/>
    </source>
</evidence>
<proteinExistence type="predicted"/>
<accession>A0A328P5I7</accession>
<reference evidence="1 2" key="1">
    <citation type="journal article" date="2018" name="Genet. Mol. Biol.">
        <title>The genome sequence of Dyella jiangningensis FCAV SCS01 from a lignocellulose-decomposing microbial consortium metagenome reveals potential for biotechnological applications.</title>
        <authorList>
            <person name="Desiderato J.G."/>
            <person name="Alvarenga D.O."/>
            <person name="Constancio M.T.L."/>
            <person name="Alves L.M.C."/>
            <person name="Varani A.M."/>
        </authorList>
    </citation>
    <scope>NUCLEOTIDE SEQUENCE [LARGE SCALE GENOMIC DNA]</scope>
    <source>
        <strain evidence="1 2">FCAV SCS01</strain>
    </source>
</reference>
<dbReference type="Proteomes" id="UP000248926">
    <property type="component" value="Unassembled WGS sequence"/>
</dbReference>
<comment type="caution">
    <text evidence="1">The sequence shown here is derived from an EMBL/GenBank/DDBJ whole genome shotgun (WGS) entry which is preliminary data.</text>
</comment>
<dbReference type="RefSeq" id="WP_111981312.1">
    <property type="nucleotide sequence ID" value="NZ_NFZS01000001.1"/>
</dbReference>
<sequence length="65" mass="7580">MAEQIRSDGKREQAVAHRMRIDITEENESRDWAERFGVSEQRLRDVVAKVGPMADDIERELAREP</sequence>
<dbReference type="AlphaFoldDB" id="A0A328P5I7"/>
<organism evidence="1 2">
    <name type="scientific">Dyella jiangningensis</name>
    <dbReference type="NCBI Taxonomy" id="1379159"/>
    <lineage>
        <taxon>Bacteria</taxon>
        <taxon>Pseudomonadati</taxon>
        <taxon>Pseudomonadota</taxon>
        <taxon>Gammaproteobacteria</taxon>
        <taxon>Lysobacterales</taxon>
        <taxon>Rhodanobacteraceae</taxon>
        <taxon>Dyella</taxon>
    </lineage>
</organism>
<dbReference type="InterPro" id="IPR022037">
    <property type="entry name" value="DUF3606"/>
</dbReference>
<dbReference type="EMBL" id="NFZS01000001">
    <property type="protein sequence ID" value="RAO77259.1"/>
    <property type="molecule type" value="Genomic_DNA"/>
</dbReference>
<evidence type="ECO:0008006" key="3">
    <source>
        <dbReference type="Google" id="ProtNLM"/>
    </source>
</evidence>
<protein>
    <recommendedName>
        <fullName evidence="3">DUF3606 domain-containing protein</fullName>
    </recommendedName>
</protein>
<gene>
    <name evidence="1" type="ORF">CA260_05055</name>
</gene>
<dbReference type="Pfam" id="PF12244">
    <property type="entry name" value="DUF3606"/>
    <property type="match status" value="1"/>
</dbReference>
<evidence type="ECO:0000313" key="2">
    <source>
        <dbReference type="Proteomes" id="UP000248926"/>
    </source>
</evidence>